<keyword evidence="2" id="KW-0378">Hydrolase</keyword>
<dbReference type="SUPFAM" id="SSF56300">
    <property type="entry name" value="Metallo-dependent phosphatases"/>
    <property type="match status" value="1"/>
</dbReference>
<evidence type="ECO:0000313" key="3">
    <source>
        <dbReference type="EMBL" id="RQM10439.1"/>
    </source>
</evidence>
<proteinExistence type="predicted"/>
<gene>
    <name evidence="3" type="ORF">DD237_008521</name>
</gene>
<comment type="caution">
    <text evidence="3">The sequence shown here is derived from an EMBL/GenBank/DDBJ whole genome shotgun (WGS) entry which is preliminary data.</text>
</comment>
<dbReference type="GO" id="GO:0016787">
    <property type="term" value="F:hydrolase activity"/>
    <property type="evidence" value="ECO:0007669"/>
    <property type="project" value="UniProtKB-KW"/>
</dbReference>
<dbReference type="VEuPathDB" id="FungiDB:DD237_008521"/>
<evidence type="ECO:0000256" key="2">
    <source>
        <dbReference type="ARBA" id="ARBA00022801"/>
    </source>
</evidence>
<sequence>MGNHDYGGANYICNSSDNLVRCNSSAEMLQGLDNKFSLQAEYVSPSNNRWNLKDQFYIEKLVDSVNDVSVDIFNIDTNDADVAGSVTVCCQCYGYAGNDSSGCGSIARGDKYCAGGDVAMYDACIARFSEWSDESRMKLAKEATESKATWKMVNTHFGLPHYGKIGTEKMVNALNDVAMYDACIARFSEWSDESRMKLAKEAAESKATWKMVNTHFGLPHYGKIGTEKMVNALNGTGAQIYIHGHTHGANVDYSPKLSTYFIENGVGGGQKKEPASGITDYMKDFVMNEWSYANDGYGFFSIDFSPYWAKVQFHSTGPDWVFTENFADITFGNISTKFCMYIPVDGSEGIWC</sequence>
<dbReference type="InterPro" id="IPR051558">
    <property type="entry name" value="Metallophosphoesterase_PAP"/>
</dbReference>
<evidence type="ECO:0000313" key="4">
    <source>
        <dbReference type="Proteomes" id="UP000286097"/>
    </source>
</evidence>
<dbReference type="PANTHER" id="PTHR10161">
    <property type="entry name" value="TARTRATE-RESISTANT ACID PHOSPHATASE TYPE 5"/>
    <property type="match status" value="1"/>
</dbReference>
<dbReference type="PANTHER" id="PTHR10161:SF14">
    <property type="entry name" value="TARTRATE-RESISTANT ACID PHOSPHATASE TYPE 5"/>
    <property type="match status" value="1"/>
</dbReference>
<dbReference type="Proteomes" id="UP000286097">
    <property type="component" value="Unassembled WGS sequence"/>
</dbReference>
<organism evidence="3 4">
    <name type="scientific">Peronospora effusa</name>
    <dbReference type="NCBI Taxonomy" id="542832"/>
    <lineage>
        <taxon>Eukaryota</taxon>
        <taxon>Sar</taxon>
        <taxon>Stramenopiles</taxon>
        <taxon>Oomycota</taxon>
        <taxon>Peronosporomycetes</taxon>
        <taxon>Peronosporales</taxon>
        <taxon>Peronosporaceae</taxon>
        <taxon>Peronospora</taxon>
    </lineage>
</organism>
<name>A0A3R7XCN4_9STRA</name>
<protein>
    <submittedName>
        <fullName evidence="3">Uncharacterized protein</fullName>
    </submittedName>
</protein>
<evidence type="ECO:0000256" key="1">
    <source>
        <dbReference type="ARBA" id="ARBA00022729"/>
    </source>
</evidence>
<keyword evidence="1" id="KW-0732">Signal</keyword>
<reference evidence="3 4" key="1">
    <citation type="submission" date="2018-06" db="EMBL/GenBank/DDBJ databases">
        <title>Comparative genomics of downy mildews reveals potential adaptations to biotrophy.</title>
        <authorList>
            <person name="Fletcher K."/>
            <person name="Klosterman S.J."/>
            <person name="Derevnina L."/>
            <person name="Martin F."/>
            <person name="Koike S."/>
            <person name="Reyes Chin-Wo S."/>
            <person name="Mou B."/>
            <person name="Michelmore R."/>
        </authorList>
    </citation>
    <scope>NUCLEOTIDE SEQUENCE [LARGE SCALE GENOMIC DNA]</scope>
    <source>
        <strain evidence="3 4">R13</strain>
    </source>
</reference>
<dbReference type="InterPro" id="IPR029052">
    <property type="entry name" value="Metallo-depent_PP-like"/>
</dbReference>
<accession>A0A3R7XCN4</accession>
<dbReference type="EMBL" id="QKXF01000613">
    <property type="protein sequence ID" value="RQM10439.1"/>
    <property type="molecule type" value="Genomic_DNA"/>
</dbReference>
<dbReference type="AlphaFoldDB" id="A0A3R7XCN4"/>
<dbReference type="Gene3D" id="3.60.21.10">
    <property type="match status" value="2"/>
</dbReference>